<dbReference type="EMBL" id="JAHTGR010000010">
    <property type="protein sequence ID" value="MBV6323215.1"/>
    <property type="molecule type" value="Genomic_DNA"/>
</dbReference>
<evidence type="ECO:0000259" key="1">
    <source>
        <dbReference type="PROSITE" id="PS51725"/>
    </source>
</evidence>
<evidence type="ECO:0000313" key="5">
    <source>
        <dbReference type="Proteomes" id="UP001162889"/>
    </source>
</evidence>
<dbReference type="AlphaFoldDB" id="A0AA41L9G0"/>
<dbReference type="PROSITE" id="PS51725">
    <property type="entry name" value="ABM"/>
    <property type="match status" value="1"/>
</dbReference>
<proteinExistence type="predicted"/>
<dbReference type="Proteomes" id="UP001155901">
    <property type="component" value="Unassembled WGS sequence"/>
</dbReference>
<comment type="caution">
    <text evidence="2">The sequence shown here is derived from an EMBL/GenBank/DDBJ whole genome shotgun (WGS) entry which is preliminary data.</text>
</comment>
<name>A0AA41L9G0_9BURK</name>
<dbReference type="GO" id="GO:0004497">
    <property type="term" value="F:monooxygenase activity"/>
    <property type="evidence" value="ECO:0007669"/>
    <property type="project" value="UniProtKB-KW"/>
</dbReference>
<evidence type="ECO:0000313" key="3">
    <source>
        <dbReference type="EMBL" id="MCP2009997.1"/>
    </source>
</evidence>
<keyword evidence="2" id="KW-0503">Monooxygenase</keyword>
<keyword evidence="2" id="KW-0560">Oxidoreductase</keyword>
<protein>
    <submittedName>
        <fullName evidence="2">Antibiotic biosynthesis monooxygenase</fullName>
    </submittedName>
    <submittedName>
        <fullName evidence="3">Quinol monooxygenase YgiN</fullName>
    </submittedName>
</protein>
<dbReference type="EMBL" id="JALJZU010000007">
    <property type="protein sequence ID" value="MCP2009997.1"/>
    <property type="molecule type" value="Genomic_DNA"/>
</dbReference>
<reference evidence="3" key="2">
    <citation type="submission" date="2022-03" db="EMBL/GenBank/DDBJ databases">
        <title>Genome Encyclopedia of Bacteria and Archaea VI: Functional Genomics of Type Strains.</title>
        <authorList>
            <person name="Whitman W."/>
        </authorList>
    </citation>
    <scope>NUCLEOTIDE SEQUENCE</scope>
    <source>
        <strain evidence="3">HSC-15S17</strain>
    </source>
</reference>
<dbReference type="InterPro" id="IPR007138">
    <property type="entry name" value="ABM_dom"/>
</dbReference>
<reference evidence="2" key="1">
    <citation type="submission" date="2021-07" db="EMBL/GenBank/DDBJ databases">
        <title>Characterization of violacein-producing bacteria and related species.</title>
        <authorList>
            <person name="Wilson H.S."/>
            <person name="De Leon M.E."/>
        </authorList>
    </citation>
    <scope>NUCLEOTIDE SEQUENCE</scope>
    <source>
        <strain evidence="2">HSC-15S17</strain>
    </source>
</reference>
<dbReference type="RefSeq" id="WP_217943902.1">
    <property type="nucleotide sequence ID" value="NZ_JAHTGR010000010.1"/>
</dbReference>
<sequence length="97" mass="10592">MTTLILPLTVDPANQSKVLDMLRDNIHTVIRTLDGWIATNLIATADGTRIVIHSQWRDAAAVKAMQTDPRMVAYYPKLAALATIEAIMGDVVHAAKP</sequence>
<evidence type="ECO:0000313" key="4">
    <source>
        <dbReference type="Proteomes" id="UP001155901"/>
    </source>
</evidence>
<evidence type="ECO:0000313" key="2">
    <source>
        <dbReference type="EMBL" id="MBV6323215.1"/>
    </source>
</evidence>
<dbReference type="Proteomes" id="UP001162889">
    <property type="component" value="Unassembled WGS sequence"/>
</dbReference>
<organism evidence="2 4">
    <name type="scientific">Duganella violaceipulchra</name>
    <dbReference type="NCBI Taxonomy" id="2849652"/>
    <lineage>
        <taxon>Bacteria</taxon>
        <taxon>Pseudomonadati</taxon>
        <taxon>Pseudomonadota</taxon>
        <taxon>Betaproteobacteria</taxon>
        <taxon>Burkholderiales</taxon>
        <taxon>Oxalobacteraceae</taxon>
        <taxon>Telluria group</taxon>
        <taxon>Duganella</taxon>
    </lineage>
</organism>
<dbReference type="Pfam" id="PF03992">
    <property type="entry name" value="ABM"/>
    <property type="match status" value="1"/>
</dbReference>
<accession>A0AA41L9G0</accession>
<gene>
    <name evidence="2" type="ORF">KVP70_19970</name>
    <name evidence="3" type="ORF">L1274_003729</name>
</gene>
<keyword evidence="5" id="KW-1185">Reference proteome</keyword>
<feature type="domain" description="ABM" evidence="1">
    <location>
        <begin position="2"/>
        <end position="91"/>
    </location>
</feature>